<organism evidence="17 18">
    <name type="scientific">Candidatus Neoehrlichia procyonis str. RAC413</name>
    <dbReference type="NCBI Taxonomy" id="1359163"/>
    <lineage>
        <taxon>Bacteria</taxon>
        <taxon>Pseudomonadati</taxon>
        <taxon>Pseudomonadota</taxon>
        <taxon>Alphaproteobacteria</taxon>
        <taxon>Rickettsiales</taxon>
        <taxon>Anaplasmataceae</taxon>
        <taxon>Candidatus Neoehrlichia</taxon>
    </lineage>
</organism>
<feature type="binding site" evidence="15">
    <location>
        <position position="70"/>
    </location>
    <ligand>
        <name>Zn(2+)</name>
        <dbReference type="ChEBI" id="CHEBI:29105"/>
        <label>1</label>
    </ligand>
</feature>
<comment type="similarity">
    <text evidence="2 15">Belongs to the peptidase M20A family. DapE subfamily.</text>
</comment>
<gene>
    <name evidence="15 17" type="primary">dapE</name>
    <name evidence="17" type="ORF">NLO413_0675</name>
</gene>
<dbReference type="GO" id="GO:0009014">
    <property type="term" value="F:succinyl-diaminopimelate desuccinylase activity"/>
    <property type="evidence" value="ECO:0007669"/>
    <property type="project" value="UniProtKB-UniRule"/>
</dbReference>
<dbReference type="RefSeq" id="WP_084229814.1">
    <property type="nucleotide sequence ID" value="NZ_LANX01000001.1"/>
</dbReference>
<keyword evidence="11 15" id="KW-0457">Lysine biosynthesis</keyword>
<comment type="cofactor">
    <cofactor evidence="15">
        <name>Zn(2+)</name>
        <dbReference type="ChEBI" id="CHEBI:29105"/>
    </cofactor>
    <cofactor evidence="15">
        <name>Co(2+)</name>
        <dbReference type="ChEBI" id="CHEBI:48828"/>
    </cofactor>
    <text evidence="15">Binds 2 Zn(2+) or Co(2+) ions per subunit.</text>
</comment>
<evidence type="ECO:0000256" key="12">
    <source>
        <dbReference type="ARBA" id="ARBA00023285"/>
    </source>
</evidence>
<evidence type="ECO:0000256" key="1">
    <source>
        <dbReference type="ARBA" id="ARBA00005130"/>
    </source>
</evidence>
<keyword evidence="6 15" id="KW-0028">Amino-acid biosynthesis</keyword>
<keyword evidence="7 15" id="KW-0479">Metal-binding</keyword>
<feature type="domain" description="Peptidase M20 dimerisation" evidence="16">
    <location>
        <begin position="176"/>
        <end position="283"/>
    </location>
</feature>
<dbReference type="AlphaFoldDB" id="A0A0F3NQV7"/>
<evidence type="ECO:0000256" key="9">
    <source>
        <dbReference type="ARBA" id="ARBA00022833"/>
    </source>
</evidence>
<dbReference type="InterPro" id="IPR050072">
    <property type="entry name" value="Peptidase_M20A"/>
</dbReference>
<evidence type="ECO:0000256" key="14">
    <source>
        <dbReference type="ARBA" id="ARBA00051301"/>
    </source>
</evidence>
<comment type="function">
    <text evidence="15">Catalyzes the hydrolysis of N-succinyl-L,L-diaminopimelic acid (SDAP), forming succinate and LL-2,6-diaminopimelate (DAP), an intermediate involved in the bacterial biosynthesis of lysine and meso-diaminopimelic acid, an essential component of bacterial cell walls.</text>
</comment>
<evidence type="ECO:0000313" key="18">
    <source>
        <dbReference type="Proteomes" id="UP000033562"/>
    </source>
</evidence>
<keyword evidence="12 15" id="KW-0170">Cobalt</keyword>
<keyword evidence="10 15" id="KW-0220">Diaminopimelate biosynthesis</keyword>
<evidence type="ECO:0000313" key="17">
    <source>
        <dbReference type="EMBL" id="KJV69289.1"/>
    </source>
</evidence>
<evidence type="ECO:0000256" key="10">
    <source>
        <dbReference type="ARBA" id="ARBA00022915"/>
    </source>
</evidence>
<dbReference type="CDD" id="cd03891">
    <property type="entry name" value="M20_DapE_proteobac"/>
    <property type="match status" value="1"/>
</dbReference>
<evidence type="ECO:0000256" key="8">
    <source>
        <dbReference type="ARBA" id="ARBA00022801"/>
    </source>
</evidence>
<dbReference type="PATRIC" id="fig|1359163.3.peg.652"/>
<dbReference type="GO" id="GO:0009089">
    <property type="term" value="P:lysine biosynthetic process via diaminopimelate"/>
    <property type="evidence" value="ECO:0007669"/>
    <property type="project" value="UniProtKB-UniRule"/>
</dbReference>
<dbReference type="SUPFAM" id="SSF53187">
    <property type="entry name" value="Zn-dependent exopeptidases"/>
    <property type="match status" value="1"/>
</dbReference>
<evidence type="ECO:0000256" key="2">
    <source>
        <dbReference type="ARBA" id="ARBA00006746"/>
    </source>
</evidence>
<dbReference type="GO" id="GO:0006526">
    <property type="term" value="P:L-arginine biosynthetic process"/>
    <property type="evidence" value="ECO:0007669"/>
    <property type="project" value="TreeGrafter"/>
</dbReference>
<dbReference type="NCBIfam" id="TIGR01246">
    <property type="entry name" value="dapE_proteo"/>
    <property type="match status" value="1"/>
</dbReference>
<name>A0A0F3NQV7_9RICK</name>
<dbReference type="GO" id="GO:0019877">
    <property type="term" value="P:diaminopimelate biosynthetic process"/>
    <property type="evidence" value="ECO:0007669"/>
    <property type="project" value="UniProtKB-UniRule"/>
</dbReference>
<protein>
    <recommendedName>
        <fullName evidence="5 15">Succinyl-diaminopimelate desuccinylase</fullName>
        <shortName evidence="15">SDAP desuccinylase</shortName>
        <ecNumber evidence="4 15">3.5.1.18</ecNumber>
    </recommendedName>
    <alternativeName>
        <fullName evidence="13 15">N-succinyl-LL-2,6-diaminoheptanedioate amidohydrolase</fullName>
    </alternativeName>
</protein>
<dbReference type="GO" id="GO:0008270">
    <property type="term" value="F:zinc ion binding"/>
    <property type="evidence" value="ECO:0007669"/>
    <property type="project" value="UniProtKB-UniRule"/>
</dbReference>
<keyword evidence="18" id="KW-1185">Reference proteome</keyword>
<evidence type="ECO:0000256" key="6">
    <source>
        <dbReference type="ARBA" id="ARBA00022605"/>
    </source>
</evidence>
<evidence type="ECO:0000256" key="11">
    <source>
        <dbReference type="ARBA" id="ARBA00023154"/>
    </source>
</evidence>
<evidence type="ECO:0000256" key="15">
    <source>
        <dbReference type="HAMAP-Rule" id="MF_01690"/>
    </source>
</evidence>
<evidence type="ECO:0000256" key="5">
    <source>
        <dbReference type="ARBA" id="ARBA00022391"/>
    </source>
</evidence>
<dbReference type="Gene3D" id="3.40.630.10">
    <property type="entry name" value="Zn peptidases"/>
    <property type="match status" value="1"/>
</dbReference>
<dbReference type="InterPro" id="IPR002933">
    <property type="entry name" value="Peptidase_M20"/>
</dbReference>
<dbReference type="InterPro" id="IPR036264">
    <property type="entry name" value="Bact_exopeptidase_dim_dom"/>
</dbReference>
<dbReference type="Gene3D" id="3.30.70.360">
    <property type="match status" value="1"/>
</dbReference>
<dbReference type="OrthoDB" id="9809784at2"/>
<feature type="active site" description="Proton acceptor" evidence="15">
    <location>
        <position position="133"/>
    </location>
</feature>
<dbReference type="GO" id="GO:0008777">
    <property type="term" value="F:acetylornithine deacetylase activity"/>
    <property type="evidence" value="ECO:0007669"/>
    <property type="project" value="TreeGrafter"/>
</dbReference>
<dbReference type="PANTHER" id="PTHR43808:SF31">
    <property type="entry name" value="N-ACETYL-L-CITRULLINE DEACETYLASE"/>
    <property type="match status" value="1"/>
</dbReference>
<dbReference type="SUPFAM" id="SSF55031">
    <property type="entry name" value="Bacterial exopeptidase dimerisation domain"/>
    <property type="match status" value="1"/>
</dbReference>
<evidence type="ECO:0000259" key="16">
    <source>
        <dbReference type="Pfam" id="PF07687"/>
    </source>
</evidence>
<dbReference type="GO" id="GO:0050897">
    <property type="term" value="F:cobalt ion binding"/>
    <property type="evidence" value="ECO:0007669"/>
    <property type="project" value="UniProtKB-UniRule"/>
</dbReference>
<dbReference type="InterPro" id="IPR005941">
    <property type="entry name" value="DapE_proteobac"/>
</dbReference>
<proteinExistence type="inferred from homology"/>
<feature type="binding site" evidence="15">
    <location>
        <position position="103"/>
    </location>
    <ligand>
        <name>Zn(2+)</name>
        <dbReference type="ChEBI" id="CHEBI:29105"/>
        <label>2</label>
    </ligand>
</feature>
<dbReference type="NCBIfam" id="NF009557">
    <property type="entry name" value="PRK13009.1"/>
    <property type="match status" value="1"/>
</dbReference>
<dbReference type="PANTHER" id="PTHR43808">
    <property type="entry name" value="ACETYLORNITHINE DEACETYLASE"/>
    <property type="match status" value="1"/>
</dbReference>
<feature type="active site" evidence="15">
    <location>
        <position position="72"/>
    </location>
</feature>
<feature type="binding site" evidence="15">
    <location>
        <position position="163"/>
    </location>
    <ligand>
        <name>Zn(2+)</name>
        <dbReference type="ChEBI" id="CHEBI:29105"/>
        <label>1</label>
    </ligand>
</feature>
<dbReference type="Pfam" id="PF01546">
    <property type="entry name" value="Peptidase_M20"/>
    <property type="match status" value="1"/>
</dbReference>
<evidence type="ECO:0000256" key="13">
    <source>
        <dbReference type="ARBA" id="ARBA00031891"/>
    </source>
</evidence>
<feature type="binding site" evidence="15">
    <location>
        <position position="134"/>
    </location>
    <ligand>
        <name>Zn(2+)</name>
        <dbReference type="ChEBI" id="CHEBI:29105"/>
        <label>2</label>
    </ligand>
</feature>
<dbReference type="HAMAP" id="MF_01690">
    <property type="entry name" value="DapE"/>
    <property type="match status" value="1"/>
</dbReference>
<reference evidence="17 18" key="1">
    <citation type="submission" date="2015-02" db="EMBL/GenBank/DDBJ databases">
        <title>Genome Sequencing of Rickettsiales.</title>
        <authorList>
            <person name="Daugherty S.C."/>
            <person name="Su Q."/>
            <person name="Abolude K."/>
            <person name="Beier-Sexton M."/>
            <person name="Carlyon J.A."/>
            <person name="Carter R."/>
            <person name="Day N.P."/>
            <person name="Dumler S.J."/>
            <person name="Dyachenko V."/>
            <person name="Godinez A."/>
            <person name="Kurtti T.J."/>
            <person name="Lichay M."/>
            <person name="Mullins K.E."/>
            <person name="Ott S."/>
            <person name="Pappas-Brown V."/>
            <person name="Paris D.H."/>
            <person name="Patel P."/>
            <person name="Richards A.L."/>
            <person name="Sadzewicz L."/>
            <person name="Sears K."/>
            <person name="Seidman D."/>
            <person name="Sengamalay N."/>
            <person name="Stenos J."/>
            <person name="Tallon L.J."/>
            <person name="Vincent G."/>
            <person name="Fraser C.M."/>
            <person name="Munderloh U."/>
            <person name="Dunning-Hotopp J.C."/>
        </authorList>
    </citation>
    <scope>NUCLEOTIDE SEQUENCE [LARGE SCALE GENOMIC DNA]</scope>
    <source>
        <strain evidence="17 18">RAC413</strain>
    </source>
</reference>
<comment type="pathway">
    <text evidence="1 15">Amino-acid biosynthesis; L-lysine biosynthesis via DAP pathway; LL-2,6-diaminopimelate from (S)-tetrahydrodipicolinate (succinylase route): step 3/3.</text>
</comment>
<feature type="binding site" evidence="15">
    <location>
        <position position="348"/>
    </location>
    <ligand>
        <name>Zn(2+)</name>
        <dbReference type="ChEBI" id="CHEBI:29105"/>
        <label>2</label>
    </ligand>
</feature>
<feature type="binding site" evidence="15">
    <location>
        <position position="103"/>
    </location>
    <ligand>
        <name>Zn(2+)</name>
        <dbReference type="ChEBI" id="CHEBI:29105"/>
        <label>1</label>
    </ligand>
</feature>
<keyword evidence="8 15" id="KW-0378">Hydrolase</keyword>
<accession>A0A0F3NQV7</accession>
<dbReference type="UniPathway" id="UPA00034">
    <property type="reaction ID" value="UER00021"/>
</dbReference>
<evidence type="ECO:0000256" key="3">
    <source>
        <dbReference type="ARBA" id="ARBA00011738"/>
    </source>
</evidence>
<dbReference type="STRING" id="1359163.NLO413_0675"/>
<dbReference type="InterPro" id="IPR011650">
    <property type="entry name" value="Peptidase_M20_dimer"/>
</dbReference>
<keyword evidence="9 15" id="KW-0862">Zinc</keyword>
<dbReference type="Proteomes" id="UP000033562">
    <property type="component" value="Unassembled WGS sequence"/>
</dbReference>
<dbReference type="Pfam" id="PF07687">
    <property type="entry name" value="M20_dimer"/>
    <property type="match status" value="1"/>
</dbReference>
<comment type="catalytic activity">
    <reaction evidence="14 15">
        <text>N-succinyl-(2S,6S)-2,6-diaminopimelate + H2O = (2S,6S)-2,6-diaminopimelate + succinate</text>
        <dbReference type="Rhea" id="RHEA:22608"/>
        <dbReference type="ChEBI" id="CHEBI:15377"/>
        <dbReference type="ChEBI" id="CHEBI:30031"/>
        <dbReference type="ChEBI" id="CHEBI:57609"/>
        <dbReference type="ChEBI" id="CHEBI:58087"/>
        <dbReference type="EC" id="3.5.1.18"/>
    </reaction>
</comment>
<evidence type="ECO:0000256" key="4">
    <source>
        <dbReference type="ARBA" id="ARBA00011921"/>
    </source>
</evidence>
<dbReference type="EC" id="3.5.1.18" evidence="4 15"/>
<evidence type="ECO:0000256" key="7">
    <source>
        <dbReference type="ARBA" id="ARBA00022723"/>
    </source>
</evidence>
<dbReference type="EMBL" id="LANX01000001">
    <property type="protein sequence ID" value="KJV69289.1"/>
    <property type="molecule type" value="Genomic_DNA"/>
</dbReference>
<comment type="subunit">
    <text evidence="3 15">Homodimer.</text>
</comment>
<comment type="caution">
    <text evidence="17">The sequence shown here is derived from an EMBL/GenBank/DDBJ whole genome shotgun (WGS) entry which is preliminary data.</text>
</comment>
<sequence length="381" mass="42418">MYDPITLSRKLISFPSITPDCSDAINFISKVLENHGFTCNMLNYGNDNIQVKNLYAQLGNTSPNLCFAGHTDVVPVGNLQKWSFSPFSATIHNNVLYGRGVVDMKAAICAFISAALNYKITNGSISFIITGNEEGTEYEYGTPAVLQWMTQNNKKIDFCIVGEPTSNLQVGDTIKIGRRGSITFHLTCHGIQGHVAYPQFAHNAINDIIYIIHKIKNIHLDHGNEYFQPSHCEITDINTKNTITNIIPDSVTAHFNIRFNNQHSAQSIFKIIDDICSSITKKYSLSYKLSAEPFISNPNKYTHALVSVIKETTDQEVVLSTSGGTSDARFIKNFCTVAELGLLNKTAHKINESAPVSDIILLSTIYKNFIERFFSMHNNTC</sequence>